<protein>
    <submittedName>
        <fullName evidence="1">Uncharacterized protein</fullName>
    </submittedName>
</protein>
<dbReference type="EMBL" id="OX596114">
    <property type="protein sequence ID" value="CAN0458200.1"/>
    <property type="molecule type" value="Genomic_DNA"/>
</dbReference>
<organism evidence="1">
    <name type="scientific">Rangifer tarandus platyrhynchus</name>
    <name type="common">Svalbard reindeer</name>
    <dbReference type="NCBI Taxonomy" id="3082113"/>
    <lineage>
        <taxon>Eukaryota</taxon>
        <taxon>Metazoa</taxon>
        <taxon>Chordata</taxon>
        <taxon>Craniata</taxon>
        <taxon>Vertebrata</taxon>
        <taxon>Euteleostomi</taxon>
        <taxon>Mammalia</taxon>
        <taxon>Eutheria</taxon>
        <taxon>Laurasiatheria</taxon>
        <taxon>Artiodactyla</taxon>
        <taxon>Ruminantia</taxon>
        <taxon>Pecora</taxon>
        <taxon>Cervidae</taxon>
        <taxon>Odocoileinae</taxon>
        <taxon>Rangifer</taxon>
    </lineage>
</organism>
<reference evidence="1" key="2">
    <citation type="submission" date="2025-03" db="EMBL/GenBank/DDBJ databases">
        <authorList>
            <consortium name="ELIXIR-Norway"/>
            <consortium name="Elixir Norway"/>
        </authorList>
    </citation>
    <scope>NUCLEOTIDE SEQUENCE</scope>
</reference>
<sequence>MGPVWGGESGPQLKSFSALPPTPPVWLESLGLQTLGPPLNLPRASRSGLPWRGGGGGGGGRGAARSGRGEEGAWGLPRSGRSRGKRKVRRLWWVWVEARALAGVAGQFPAKAAGQSGEGRAAEQREPAAELSPRPAFPGATATALSPPPLQSVAASPRARAPRRQRLGARAPSPGRRRGARAREPRRGSCEGGRGRAEGGAGRRGRERRARESRGEREQRASAGERRGRERRERATRTQRHTVTGIPL</sequence>
<evidence type="ECO:0000313" key="1">
    <source>
        <dbReference type="EMBL" id="CAN0458200.1"/>
    </source>
</evidence>
<gene>
    <name evidence="1" type="ORF">MRATA1EN22A_LOCUS19838</name>
</gene>
<accession>A0AC59ZLG8</accession>
<proteinExistence type="predicted"/>
<name>A0AC59ZLG8_RANTA</name>
<reference evidence="1" key="1">
    <citation type="submission" date="2023-05" db="EMBL/GenBank/DDBJ databases">
        <authorList>
            <consortium name="ELIXIR-Norway"/>
        </authorList>
    </citation>
    <scope>NUCLEOTIDE SEQUENCE</scope>
</reference>